<protein>
    <submittedName>
        <fullName evidence="1">Uncharacterized protein</fullName>
    </submittedName>
</protein>
<comment type="caution">
    <text evidence="1">The sequence shown here is derived from an EMBL/GenBank/DDBJ whole genome shotgun (WGS) entry which is preliminary data.</text>
</comment>
<dbReference type="EMBL" id="MTYH01000010">
    <property type="protein sequence ID" value="PNP48076.1"/>
    <property type="molecule type" value="Genomic_DNA"/>
</dbReference>
<sequence length="31" mass="3262">MSCIVAVFILSLDPGHSQAVVWTLNAFSPSA</sequence>
<proteinExistence type="predicted"/>
<dbReference type="AlphaFoldDB" id="A0A2K0TRD5"/>
<dbReference type="Proteomes" id="UP000236546">
    <property type="component" value="Unassembled WGS sequence"/>
</dbReference>
<gene>
    <name evidence="1" type="ORF">TGAMA5MH_00733</name>
</gene>
<evidence type="ECO:0000313" key="1">
    <source>
        <dbReference type="EMBL" id="PNP48076.1"/>
    </source>
</evidence>
<organism evidence="1 2">
    <name type="scientific">Trichoderma gamsii</name>
    <dbReference type="NCBI Taxonomy" id="398673"/>
    <lineage>
        <taxon>Eukaryota</taxon>
        <taxon>Fungi</taxon>
        <taxon>Dikarya</taxon>
        <taxon>Ascomycota</taxon>
        <taxon>Pezizomycotina</taxon>
        <taxon>Sordariomycetes</taxon>
        <taxon>Hypocreomycetidae</taxon>
        <taxon>Hypocreales</taxon>
        <taxon>Hypocreaceae</taxon>
        <taxon>Trichoderma</taxon>
    </lineage>
</organism>
<accession>A0A2K0TRD5</accession>
<name>A0A2K0TRD5_9HYPO</name>
<reference evidence="1 2" key="1">
    <citation type="submission" date="2017-02" db="EMBL/GenBank/DDBJ databases">
        <title>Genomes of Trichoderma spp. with biocontrol activity.</title>
        <authorList>
            <person name="Gardiner D."/>
            <person name="Kazan K."/>
            <person name="Vos C."/>
            <person name="Harvey P."/>
        </authorList>
    </citation>
    <scope>NUCLEOTIDE SEQUENCE [LARGE SCALE GENOMIC DNA]</scope>
    <source>
        <strain evidence="1 2">A5MH</strain>
    </source>
</reference>
<evidence type="ECO:0000313" key="2">
    <source>
        <dbReference type="Proteomes" id="UP000236546"/>
    </source>
</evidence>